<comment type="caution">
    <text evidence="1">The sequence shown here is derived from an EMBL/GenBank/DDBJ whole genome shotgun (WGS) entry which is preliminary data.</text>
</comment>
<evidence type="ECO:0000313" key="2">
    <source>
        <dbReference type="Proteomes" id="UP000525078"/>
    </source>
</evidence>
<accession>A0A7J6H0V5</accession>
<sequence>MPFAPNSKDKMACLSLARKQKLIIVVQNLTTLGQDNALIDCLLELSRNHTWRADCGFKNGYL</sequence>
<dbReference type="AlphaFoldDB" id="A0A7J6H0V5"/>
<dbReference type="Proteomes" id="UP000525078">
    <property type="component" value="Unassembled WGS sequence"/>
</dbReference>
<gene>
    <name evidence="1" type="ORF">F8388_019025</name>
</gene>
<protein>
    <submittedName>
        <fullName evidence="1">Uncharacterized protein</fullName>
    </submittedName>
</protein>
<name>A0A7J6H0V5_CANSA</name>
<reference evidence="1 2" key="1">
    <citation type="journal article" date="2020" name="bioRxiv">
        <title>Sequence and annotation of 42 cannabis genomes reveals extensive copy number variation in cannabinoid synthesis and pathogen resistance genes.</title>
        <authorList>
            <person name="Mckernan K.J."/>
            <person name="Helbert Y."/>
            <person name="Kane L.T."/>
            <person name="Ebling H."/>
            <person name="Zhang L."/>
            <person name="Liu B."/>
            <person name="Eaton Z."/>
            <person name="Mclaughlin S."/>
            <person name="Kingan S."/>
            <person name="Baybayan P."/>
            <person name="Concepcion G."/>
            <person name="Jordan M."/>
            <person name="Riva A."/>
            <person name="Barbazuk W."/>
            <person name="Harkins T."/>
        </authorList>
    </citation>
    <scope>NUCLEOTIDE SEQUENCE [LARGE SCALE GENOMIC DNA]</scope>
    <source>
        <strain evidence="2">cv. Jamaican Lion 4</strain>
        <tissue evidence="1">Leaf</tissue>
    </source>
</reference>
<evidence type="ECO:0000313" key="1">
    <source>
        <dbReference type="EMBL" id="KAF4388846.1"/>
    </source>
</evidence>
<organism evidence="1 2">
    <name type="scientific">Cannabis sativa</name>
    <name type="common">Hemp</name>
    <name type="synonym">Marijuana</name>
    <dbReference type="NCBI Taxonomy" id="3483"/>
    <lineage>
        <taxon>Eukaryota</taxon>
        <taxon>Viridiplantae</taxon>
        <taxon>Streptophyta</taxon>
        <taxon>Embryophyta</taxon>
        <taxon>Tracheophyta</taxon>
        <taxon>Spermatophyta</taxon>
        <taxon>Magnoliopsida</taxon>
        <taxon>eudicotyledons</taxon>
        <taxon>Gunneridae</taxon>
        <taxon>Pentapetalae</taxon>
        <taxon>rosids</taxon>
        <taxon>fabids</taxon>
        <taxon>Rosales</taxon>
        <taxon>Cannabaceae</taxon>
        <taxon>Cannabis</taxon>
    </lineage>
</organism>
<proteinExistence type="predicted"/>
<dbReference type="EMBL" id="JAATIP010000033">
    <property type="protein sequence ID" value="KAF4388846.1"/>
    <property type="molecule type" value="Genomic_DNA"/>
</dbReference>